<dbReference type="EC" id="2.3.2.27" evidence="5"/>
<dbReference type="UniPathway" id="UPA00143"/>
<sequence>MFSWRRKGTSRGKKQQKQQKEVEIPRHYLCPITLDLMKDPVTLSSGITYDRESIETWLEEGNFTCPVTNQVLRSLDQIPNHSLRKMIQDWCVANRNSGVERIPTPRTPITSPEVCEILFSIMDSKRRLDQCGCLDSVQKIKKWGMESERNRRCIIANDTSAVLAAAFDAFASDSFERNSNVLEEILSVLNWMFPLDKDSQLHLGSNSSLRCMVWFLNCKDLSVKQNSIVALKDLSCDHQLAERLAGIDGFNQTLFKFIKDPICPYITKASLVVIFHIISSCSSNDKIKSDFVEMGLVSLLLETIVQSEKSLCEKALGVIDKLCDSKQGRQVAYTNALAMPILVKKILRVSELATQYSVSTIWKLSKVENKYEERLLIEALQVGAFQKLLLLIQVGCGDETKEKATELLKLLNPYRAGLECIDSVDFKSLKRSF</sequence>
<dbReference type="Gene3D" id="1.25.10.10">
    <property type="entry name" value="Leucine-rich Repeat Variant"/>
    <property type="match status" value="1"/>
</dbReference>
<organism evidence="8 9">
    <name type="scientific">Corchorus olitorius</name>
    <dbReference type="NCBI Taxonomy" id="93759"/>
    <lineage>
        <taxon>Eukaryota</taxon>
        <taxon>Viridiplantae</taxon>
        <taxon>Streptophyta</taxon>
        <taxon>Embryophyta</taxon>
        <taxon>Tracheophyta</taxon>
        <taxon>Spermatophyta</taxon>
        <taxon>Magnoliopsida</taxon>
        <taxon>eudicotyledons</taxon>
        <taxon>Gunneridae</taxon>
        <taxon>Pentapetalae</taxon>
        <taxon>rosids</taxon>
        <taxon>malvids</taxon>
        <taxon>Malvales</taxon>
        <taxon>Malvaceae</taxon>
        <taxon>Grewioideae</taxon>
        <taxon>Apeibeae</taxon>
        <taxon>Corchorus</taxon>
    </lineage>
</organism>
<dbReference type="InterPro" id="IPR016024">
    <property type="entry name" value="ARM-type_fold"/>
</dbReference>
<feature type="domain" description="U-box" evidence="7">
    <location>
        <begin position="23"/>
        <end position="97"/>
    </location>
</feature>
<evidence type="ECO:0000256" key="5">
    <source>
        <dbReference type="RuleBase" id="RU369093"/>
    </source>
</evidence>
<dbReference type="OrthoDB" id="10064100at2759"/>
<evidence type="ECO:0000256" key="3">
    <source>
        <dbReference type="ARBA" id="ARBA00022679"/>
    </source>
</evidence>
<proteinExistence type="predicted"/>
<accession>A0A1R3IYU5</accession>
<feature type="compositionally biased region" description="Basic residues" evidence="6">
    <location>
        <begin position="1"/>
        <end position="17"/>
    </location>
</feature>
<dbReference type="InterPro" id="IPR011989">
    <property type="entry name" value="ARM-like"/>
</dbReference>
<dbReference type="Pfam" id="PF25598">
    <property type="entry name" value="ARM_PUB"/>
    <property type="match status" value="1"/>
</dbReference>
<evidence type="ECO:0000256" key="6">
    <source>
        <dbReference type="SAM" id="MobiDB-lite"/>
    </source>
</evidence>
<evidence type="ECO:0000256" key="1">
    <source>
        <dbReference type="ARBA" id="ARBA00000900"/>
    </source>
</evidence>
<dbReference type="SUPFAM" id="SSF57850">
    <property type="entry name" value="RING/U-box"/>
    <property type="match status" value="1"/>
</dbReference>
<dbReference type="EMBL" id="AWUE01017264">
    <property type="protein sequence ID" value="OMO87736.1"/>
    <property type="molecule type" value="Genomic_DNA"/>
</dbReference>
<dbReference type="GO" id="GO:0061630">
    <property type="term" value="F:ubiquitin protein ligase activity"/>
    <property type="evidence" value="ECO:0007669"/>
    <property type="project" value="UniProtKB-UniRule"/>
</dbReference>
<reference evidence="9" key="1">
    <citation type="submission" date="2013-09" db="EMBL/GenBank/DDBJ databases">
        <title>Corchorus olitorius genome sequencing.</title>
        <authorList>
            <person name="Alam M."/>
            <person name="Haque M.S."/>
            <person name="Islam M.S."/>
            <person name="Emdad E.M."/>
            <person name="Islam M.M."/>
            <person name="Ahmed B."/>
            <person name="Halim A."/>
            <person name="Hossen Q.M.M."/>
            <person name="Hossain M.Z."/>
            <person name="Ahmed R."/>
            <person name="Khan M.M."/>
            <person name="Islam R."/>
            <person name="Rashid M.M."/>
            <person name="Khan S.A."/>
            <person name="Rahman M.S."/>
            <person name="Alam M."/>
            <person name="Yahiya A.S."/>
            <person name="Khan M.S."/>
            <person name="Azam M.S."/>
            <person name="Haque T."/>
            <person name="Lashkar M.Z.H."/>
            <person name="Akhand A.I."/>
            <person name="Morshed G."/>
            <person name="Roy S."/>
            <person name="Uddin K.S."/>
            <person name="Rabeya T."/>
            <person name="Hossain A.S."/>
            <person name="Chowdhury A."/>
            <person name="Snigdha A.R."/>
            <person name="Mortoza M.S."/>
            <person name="Matin S.A."/>
            <person name="Hoque S.M.E."/>
            <person name="Islam M.K."/>
            <person name="Roy D.K."/>
            <person name="Haider R."/>
            <person name="Moosa M.M."/>
            <person name="Elias S.M."/>
            <person name="Hasan A.M."/>
            <person name="Jahan S."/>
            <person name="Shafiuddin M."/>
            <person name="Mahmood N."/>
            <person name="Shommy N.S."/>
        </authorList>
    </citation>
    <scope>NUCLEOTIDE SEQUENCE [LARGE SCALE GENOMIC DNA]</scope>
    <source>
        <strain evidence="9">cv. O-4</strain>
    </source>
</reference>
<dbReference type="Gene3D" id="3.30.40.10">
    <property type="entry name" value="Zinc/RING finger domain, C3HC4 (zinc finger)"/>
    <property type="match status" value="1"/>
</dbReference>
<dbReference type="PROSITE" id="PS51698">
    <property type="entry name" value="U_BOX"/>
    <property type="match status" value="1"/>
</dbReference>
<keyword evidence="3 5" id="KW-0808">Transferase</keyword>
<feature type="region of interest" description="Disordered" evidence="6">
    <location>
        <begin position="1"/>
        <end position="21"/>
    </location>
</feature>
<evidence type="ECO:0000256" key="2">
    <source>
        <dbReference type="ARBA" id="ARBA00004906"/>
    </source>
</evidence>
<dbReference type="AlphaFoldDB" id="A0A1R3IYU5"/>
<dbReference type="InterPro" id="IPR003613">
    <property type="entry name" value="Ubox_domain"/>
</dbReference>
<dbReference type="InterPro" id="IPR045210">
    <property type="entry name" value="RING-Ubox_PUB"/>
</dbReference>
<dbReference type="Proteomes" id="UP000187203">
    <property type="component" value="Unassembled WGS sequence"/>
</dbReference>
<dbReference type="InterPro" id="IPR045185">
    <property type="entry name" value="PUB22/23/24-like"/>
</dbReference>
<protein>
    <recommendedName>
        <fullName evidence="5 7">U-box domain-containing protein</fullName>
        <ecNumber evidence="5">2.3.2.27</ecNumber>
    </recommendedName>
    <alternativeName>
        <fullName evidence="5">RING-type E3 ubiquitin transferase PUB</fullName>
    </alternativeName>
</protein>
<dbReference type="InterPro" id="IPR058678">
    <property type="entry name" value="ARM_PUB"/>
</dbReference>
<dbReference type="CDD" id="cd16664">
    <property type="entry name" value="RING-Ubox_PUB"/>
    <property type="match status" value="1"/>
</dbReference>
<dbReference type="PANTHER" id="PTHR22849">
    <property type="entry name" value="WDSAM1 PROTEIN"/>
    <property type="match status" value="1"/>
</dbReference>
<dbReference type="PANTHER" id="PTHR22849:SF119">
    <property type="entry name" value="U-BOX DOMAIN-CONTAINING PROTEIN"/>
    <property type="match status" value="1"/>
</dbReference>
<comment type="catalytic activity">
    <reaction evidence="1 5">
        <text>S-ubiquitinyl-[E2 ubiquitin-conjugating enzyme]-L-cysteine + [acceptor protein]-L-lysine = [E2 ubiquitin-conjugating enzyme]-L-cysteine + N(6)-ubiquitinyl-[acceptor protein]-L-lysine.</text>
        <dbReference type="EC" id="2.3.2.27"/>
    </reaction>
</comment>
<evidence type="ECO:0000313" key="8">
    <source>
        <dbReference type="EMBL" id="OMO87736.1"/>
    </source>
</evidence>
<name>A0A1R3IYU5_9ROSI</name>
<dbReference type="InterPro" id="IPR013083">
    <property type="entry name" value="Znf_RING/FYVE/PHD"/>
</dbReference>
<evidence type="ECO:0000259" key="7">
    <source>
        <dbReference type="PROSITE" id="PS51698"/>
    </source>
</evidence>
<dbReference type="SUPFAM" id="SSF48371">
    <property type="entry name" value="ARM repeat"/>
    <property type="match status" value="1"/>
</dbReference>
<dbReference type="GO" id="GO:0016567">
    <property type="term" value="P:protein ubiquitination"/>
    <property type="evidence" value="ECO:0007669"/>
    <property type="project" value="UniProtKB-UniRule"/>
</dbReference>
<dbReference type="FunFam" id="3.30.40.10:FF:000442">
    <property type="entry name" value="RING-type E3 ubiquitin transferase"/>
    <property type="match status" value="1"/>
</dbReference>
<comment type="pathway">
    <text evidence="2 5">Protein modification; protein ubiquitination.</text>
</comment>
<comment type="function">
    <text evidence="5">Functions as an E3 ubiquitin ligase.</text>
</comment>
<keyword evidence="4 5" id="KW-0833">Ubl conjugation pathway</keyword>
<evidence type="ECO:0000256" key="4">
    <source>
        <dbReference type="ARBA" id="ARBA00022786"/>
    </source>
</evidence>
<evidence type="ECO:0000313" key="9">
    <source>
        <dbReference type="Proteomes" id="UP000187203"/>
    </source>
</evidence>
<dbReference type="SMART" id="SM00504">
    <property type="entry name" value="Ubox"/>
    <property type="match status" value="1"/>
</dbReference>
<dbReference type="Pfam" id="PF04564">
    <property type="entry name" value="U-box"/>
    <property type="match status" value="1"/>
</dbReference>
<gene>
    <name evidence="8" type="ORF">COLO4_20595</name>
</gene>
<comment type="caution">
    <text evidence="8">The sequence shown here is derived from an EMBL/GenBank/DDBJ whole genome shotgun (WGS) entry which is preliminary data.</text>
</comment>
<keyword evidence="9" id="KW-1185">Reference proteome</keyword>